<name>A0AAD5IDT9_ACENE</name>
<reference evidence="1" key="1">
    <citation type="journal article" date="2022" name="Plant J.">
        <title>Strategies of tolerance reflected in two North American maple genomes.</title>
        <authorList>
            <person name="McEvoy S.L."/>
            <person name="Sezen U.U."/>
            <person name="Trouern-Trend A."/>
            <person name="McMahon S.M."/>
            <person name="Schaberg P.G."/>
            <person name="Yang J."/>
            <person name="Wegrzyn J.L."/>
            <person name="Swenson N.G."/>
        </authorList>
    </citation>
    <scope>NUCLEOTIDE SEQUENCE</scope>
    <source>
        <strain evidence="1">91603</strain>
    </source>
</reference>
<evidence type="ECO:0000313" key="2">
    <source>
        <dbReference type="Proteomes" id="UP001064489"/>
    </source>
</evidence>
<accession>A0AAD5IDT9</accession>
<reference evidence="1" key="2">
    <citation type="submission" date="2023-02" db="EMBL/GenBank/DDBJ databases">
        <authorList>
            <person name="Swenson N.G."/>
            <person name="Wegrzyn J.L."/>
            <person name="Mcevoy S.L."/>
        </authorList>
    </citation>
    <scope>NUCLEOTIDE SEQUENCE</scope>
    <source>
        <strain evidence="1">91603</strain>
        <tissue evidence="1">Leaf</tissue>
    </source>
</reference>
<organism evidence="1 2">
    <name type="scientific">Acer negundo</name>
    <name type="common">Box elder</name>
    <dbReference type="NCBI Taxonomy" id="4023"/>
    <lineage>
        <taxon>Eukaryota</taxon>
        <taxon>Viridiplantae</taxon>
        <taxon>Streptophyta</taxon>
        <taxon>Embryophyta</taxon>
        <taxon>Tracheophyta</taxon>
        <taxon>Spermatophyta</taxon>
        <taxon>Magnoliopsida</taxon>
        <taxon>eudicotyledons</taxon>
        <taxon>Gunneridae</taxon>
        <taxon>Pentapetalae</taxon>
        <taxon>rosids</taxon>
        <taxon>malvids</taxon>
        <taxon>Sapindales</taxon>
        <taxon>Sapindaceae</taxon>
        <taxon>Hippocastanoideae</taxon>
        <taxon>Acereae</taxon>
        <taxon>Acer</taxon>
    </lineage>
</organism>
<sequence>MCCRLKGLVPEKSFSSGSRKQDVEPVVPWAEEFLAEFCEANSVAVALEGRVRPDSVKWRPPEDSLLKLNTDASIDMLNPCVGLGMAIRDSRGWQLVPKSWEQSGCNIFCFNFN</sequence>
<protein>
    <submittedName>
        <fullName evidence="1">Uncharacterized protein</fullName>
    </submittedName>
</protein>
<dbReference type="Proteomes" id="UP001064489">
    <property type="component" value="Chromosome 2"/>
</dbReference>
<evidence type="ECO:0000313" key="1">
    <source>
        <dbReference type="EMBL" id="KAI9160521.1"/>
    </source>
</evidence>
<keyword evidence="2" id="KW-1185">Reference proteome</keyword>
<dbReference type="AlphaFoldDB" id="A0AAD5IDT9"/>
<dbReference type="EMBL" id="JAJSOW010000106">
    <property type="protein sequence ID" value="KAI9160521.1"/>
    <property type="molecule type" value="Genomic_DNA"/>
</dbReference>
<comment type="caution">
    <text evidence="1">The sequence shown here is derived from an EMBL/GenBank/DDBJ whole genome shotgun (WGS) entry which is preliminary data.</text>
</comment>
<gene>
    <name evidence="1" type="ORF">LWI28_008953</name>
</gene>
<proteinExistence type="predicted"/>